<protein>
    <submittedName>
        <fullName evidence="1">Uncharacterized protein</fullName>
    </submittedName>
</protein>
<proteinExistence type="predicted"/>
<comment type="caution">
    <text evidence="1">The sequence shown here is derived from an EMBL/GenBank/DDBJ whole genome shotgun (WGS) entry which is preliminary data.</text>
</comment>
<dbReference type="NCBIfam" id="NF045586">
    <property type="entry name" value="Npun_F0494_fam"/>
    <property type="match status" value="1"/>
</dbReference>
<reference evidence="1 2" key="1">
    <citation type="submission" date="2017-06" db="EMBL/GenBank/DDBJ databases">
        <title>Genome sequencing of cyanobaciteial culture collection at National Institute for Environmental Studies (NIES).</title>
        <authorList>
            <person name="Hirose Y."/>
            <person name="Shimura Y."/>
            <person name="Fujisawa T."/>
            <person name="Nakamura Y."/>
            <person name="Kawachi M."/>
        </authorList>
    </citation>
    <scope>NUCLEOTIDE SEQUENCE [LARGE SCALE GENOMIC DNA]</scope>
    <source>
        <strain evidence="1 2">NIES-4072</strain>
    </source>
</reference>
<dbReference type="Proteomes" id="UP000245124">
    <property type="component" value="Unassembled WGS sequence"/>
</dbReference>
<dbReference type="AlphaFoldDB" id="A0A2R5FLT5"/>
<gene>
    <name evidence="1" type="ORF">NIES4072_33890</name>
</gene>
<sequence length="159" mass="18481">MRWLLQAKIYSYINFYQKKNYYPYTMPAVDSQNPNIFVYPQSTVDRAERSLVCSPFNLSLFEVMGHQSVSLTAIALENGLKQGYTKRPLSELACDNALGWLIQVGVLRREVDGQGITDSFRLTPLGRQLVEQYQGKNWRTPSWRDRLSDAVIRWLRIPF</sequence>
<evidence type="ECO:0000313" key="2">
    <source>
        <dbReference type="Proteomes" id="UP000245124"/>
    </source>
</evidence>
<dbReference type="EMBL" id="BDUD01000001">
    <property type="protein sequence ID" value="GBG19720.1"/>
    <property type="molecule type" value="Genomic_DNA"/>
</dbReference>
<name>A0A2R5FLT5_NOSCO</name>
<dbReference type="InterPro" id="IPR054651">
    <property type="entry name" value="Npun_F0494-like"/>
</dbReference>
<keyword evidence="2" id="KW-1185">Reference proteome</keyword>
<accession>A0A2R5FLT5</accession>
<evidence type="ECO:0000313" key="1">
    <source>
        <dbReference type="EMBL" id="GBG19720.1"/>
    </source>
</evidence>
<organism evidence="1 2">
    <name type="scientific">Nostoc commune NIES-4072</name>
    <dbReference type="NCBI Taxonomy" id="2005467"/>
    <lineage>
        <taxon>Bacteria</taxon>
        <taxon>Bacillati</taxon>
        <taxon>Cyanobacteriota</taxon>
        <taxon>Cyanophyceae</taxon>
        <taxon>Nostocales</taxon>
        <taxon>Nostocaceae</taxon>
        <taxon>Nostoc</taxon>
    </lineage>
</organism>